<comment type="caution">
    <text evidence="2">The sequence shown here is derived from an EMBL/GenBank/DDBJ whole genome shotgun (WGS) entry which is preliminary data.</text>
</comment>
<evidence type="ECO:0000313" key="2">
    <source>
        <dbReference type="EMBL" id="KDD67557.1"/>
    </source>
</evidence>
<dbReference type="AlphaFoldDB" id="A0A059KZS3"/>
<name>A0A059KZS3_9PSED</name>
<dbReference type="Proteomes" id="UP000026739">
    <property type="component" value="Unassembled WGS sequence"/>
</dbReference>
<protein>
    <submittedName>
        <fullName evidence="2">Uncharacterized protein</fullName>
    </submittedName>
</protein>
<keyword evidence="1" id="KW-1133">Transmembrane helix</keyword>
<feature type="transmembrane region" description="Helical" evidence="1">
    <location>
        <begin position="12"/>
        <end position="30"/>
    </location>
</feature>
<accession>A0A059KZS3</accession>
<feature type="transmembrane region" description="Helical" evidence="1">
    <location>
        <begin position="98"/>
        <end position="119"/>
    </location>
</feature>
<dbReference type="RefSeq" id="WP_050482833.1">
    <property type="nucleotide sequence ID" value="NZ_AZQQ01000084.1"/>
</dbReference>
<organism evidence="2 3">
    <name type="scientific">Pseudomonas mandelii PD30</name>
    <dbReference type="NCBI Taxonomy" id="1419583"/>
    <lineage>
        <taxon>Bacteria</taxon>
        <taxon>Pseudomonadati</taxon>
        <taxon>Pseudomonadota</taxon>
        <taxon>Gammaproteobacteria</taxon>
        <taxon>Pseudomonadales</taxon>
        <taxon>Pseudomonadaceae</taxon>
        <taxon>Pseudomonas</taxon>
    </lineage>
</organism>
<dbReference type="EMBL" id="AZQQ01000084">
    <property type="protein sequence ID" value="KDD67557.1"/>
    <property type="molecule type" value="Genomic_DNA"/>
</dbReference>
<sequence length="127" mass="14664">MELTRTTLAWVWGALILLSLFDVVIIFYAAHTKLEALEKHFKQLDSICVNRLTWGKGHHGRIFRLAAISALISSKKIQRQEPLSVEEVKRLPKRLKRWAAYPFHIAYFVTGAVVVLWLYGKYTGLLK</sequence>
<gene>
    <name evidence="2" type="ORF">V466_18485</name>
</gene>
<keyword evidence="1" id="KW-0472">Membrane</keyword>
<proteinExistence type="predicted"/>
<evidence type="ECO:0000256" key="1">
    <source>
        <dbReference type="SAM" id="Phobius"/>
    </source>
</evidence>
<reference evidence="2 3" key="1">
    <citation type="submission" date="2013-12" db="EMBL/GenBank/DDBJ databases">
        <authorList>
            <person name="Formusa P.A."/>
            <person name="Habash M."/>
            <person name="Lee H."/>
            <person name="Trevors J.T."/>
        </authorList>
    </citation>
    <scope>NUCLEOTIDE SEQUENCE [LARGE SCALE GENOMIC DNA]</scope>
    <source>
        <strain evidence="2 3">PD30</strain>
    </source>
</reference>
<evidence type="ECO:0000313" key="3">
    <source>
        <dbReference type="Proteomes" id="UP000026739"/>
    </source>
</evidence>
<keyword evidence="1" id="KW-0812">Transmembrane</keyword>